<gene>
    <name evidence="1" type="ORF">GBA83_06225</name>
</gene>
<reference evidence="1 2" key="1">
    <citation type="journal article" date="2019" name="Nat. Med.">
        <title>A library of human gut bacterial isolates paired with longitudinal multiomics data enables mechanistic microbiome research.</title>
        <authorList>
            <person name="Poyet M."/>
            <person name="Groussin M."/>
            <person name="Gibbons S.M."/>
            <person name="Avila-Pacheco J."/>
            <person name="Jiang X."/>
            <person name="Kearney S.M."/>
            <person name="Perrotta A.R."/>
            <person name="Berdy B."/>
            <person name="Zhao S."/>
            <person name="Lieberman T.D."/>
            <person name="Swanson P.K."/>
            <person name="Smith M."/>
            <person name="Roesemann S."/>
            <person name="Alexander J.E."/>
            <person name="Rich S.A."/>
            <person name="Livny J."/>
            <person name="Vlamakis H."/>
            <person name="Clish C."/>
            <person name="Bullock K."/>
            <person name="Deik A."/>
            <person name="Scott J."/>
            <person name="Pierce K.A."/>
            <person name="Xavier R.J."/>
            <person name="Alm E.J."/>
        </authorList>
    </citation>
    <scope>NUCLEOTIDE SEQUENCE [LARGE SCALE GENOMIC DNA]</scope>
    <source>
        <strain evidence="1 2">BIOML-A13</strain>
    </source>
</reference>
<proteinExistence type="predicted"/>
<dbReference type="Proteomes" id="UP000451386">
    <property type="component" value="Unassembled WGS sequence"/>
</dbReference>
<comment type="caution">
    <text evidence="1">The sequence shown here is derived from an EMBL/GenBank/DDBJ whole genome shotgun (WGS) entry which is preliminary data.</text>
</comment>
<dbReference type="RefSeq" id="WP_138284604.1">
    <property type="nucleotide sequence ID" value="NZ_JADNJO010000001.1"/>
</dbReference>
<protein>
    <submittedName>
        <fullName evidence="1">Uncharacterized protein</fullName>
    </submittedName>
</protein>
<sequence>MGDVAQPQLSGNTRAVMVSLPSKVERSEVDSDLSKLCDQSPLQVRRTYQQTFWARWEFAVIVNEVSHPFESVLRELLSAYRLTVMRISDASGESVRQQVGEGFDLCMSDGLPELSDGDVVESPFAELESGEAVLQCEKDGNLPSVELSPEELASLARILLQLLQLPLSERFGSLSLFERKRFDDLTKKCLVALTMRSCRIDGTSVEPLLEDFF</sequence>
<organism evidence="1 2">
    <name type="scientific">Bifidobacterium bifidum</name>
    <dbReference type="NCBI Taxonomy" id="1681"/>
    <lineage>
        <taxon>Bacteria</taxon>
        <taxon>Bacillati</taxon>
        <taxon>Actinomycetota</taxon>
        <taxon>Actinomycetes</taxon>
        <taxon>Bifidobacteriales</taxon>
        <taxon>Bifidobacteriaceae</taxon>
        <taxon>Bifidobacterium</taxon>
    </lineage>
</organism>
<dbReference type="EMBL" id="WDOP01000004">
    <property type="protein sequence ID" value="KAB7486603.1"/>
    <property type="molecule type" value="Genomic_DNA"/>
</dbReference>
<dbReference type="AlphaFoldDB" id="A0A7J5TNK3"/>
<name>A0A7J5TNK3_BIFBI</name>
<evidence type="ECO:0000313" key="1">
    <source>
        <dbReference type="EMBL" id="KAB7486603.1"/>
    </source>
</evidence>
<evidence type="ECO:0000313" key="2">
    <source>
        <dbReference type="Proteomes" id="UP000451386"/>
    </source>
</evidence>
<accession>A0A7J5TNK3</accession>